<dbReference type="SUPFAM" id="SSF53067">
    <property type="entry name" value="Actin-like ATPase domain"/>
    <property type="match status" value="2"/>
</dbReference>
<proteinExistence type="inferred from homology"/>
<dbReference type="PRINTS" id="PR00301">
    <property type="entry name" value="HEATSHOCK70"/>
</dbReference>
<reference evidence="5" key="1">
    <citation type="submission" date="2021-02" db="EMBL/GenBank/DDBJ databases">
        <authorList>
            <person name="Dougan E. K."/>
            <person name="Rhodes N."/>
            <person name="Thang M."/>
            <person name="Chan C."/>
        </authorList>
    </citation>
    <scope>NUCLEOTIDE SEQUENCE</scope>
</reference>
<name>A0A812UH43_9DINO</name>
<dbReference type="Proteomes" id="UP000601435">
    <property type="component" value="Unassembled WGS sequence"/>
</dbReference>
<keyword evidence="1 3" id="KW-0547">Nucleotide-binding</keyword>
<dbReference type="InterPro" id="IPR043129">
    <property type="entry name" value="ATPase_NBD"/>
</dbReference>
<dbReference type="PANTHER" id="PTHR19375">
    <property type="entry name" value="HEAT SHOCK PROTEIN 70KDA"/>
    <property type="match status" value="1"/>
</dbReference>
<dbReference type="OrthoDB" id="410609at2759"/>
<accession>A0A812UH43</accession>
<dbReference type="Gene3D" id="3.90.640.10">
    <property type="entry name" value="Actin, Chain A, domain 4"/>
    <property type="match status" value="1"/>
</dbReference>
<evidence type="ECO:0000256" key="4">
    <source>
        <dbReference type="SAM" id="MobiDB-lite"/>
    </source>
</evidence>
<organism evidence="5 6">
    <name type="scientific">Symbiodinium necroappetens</name>
    <dbReference type="NCBI Taxonomy" id="1628268"/>
    <lineage>
        <taxon>Eukaryota</taxon>
        <taxon>Sar</taxon>
        <taxon>Alveolata</taxon>
        <taxon>Dinophyceae</taxon>
        <taxon>Suessiales</taxon>
        <taxon>Symbiodiniaceae</taxon>
        <taxon>Symbiodinium</taxon>
    </lineage>
</organism>
<protein>
    <submittedName>
        <fullName evidence="5">DnaK protein</fullName>
    </submittedName>
</protein>
<dbReference type="GO" id="GO:0005524">
    <property type="term" value="F:ATP binding"/>
    <property type="evidence" value="ECO:0007669"/>
    <property type="project" value="UniProtKB-KW"/>
</dbReference>
<dbReference type="InterPro" id="IPR013126">
    <property type="entry name" value="Hsp_70_fam"/>
</dbReference>
<sequence length="531" mass="58459">ETEGPAIGLDIGTTNSAVAVRREDGRFLVVPPPGAPPGRPTMPSLVAFNLKGNSVAGLPAARIRSDGVKQVVYRSLKRLLGRTYAEAHEVGIKPSALGADPNGKANELVRLRLPGGQLIPVEEAVALLIKALVSVAELYLKQPVKRAVLGVPARWTKNQRMALEYAAKLAGLQSVRLIPEPELAVRAYGVRSSPNAQIITGGGNLGAKPVGLAGNVELDELQQRIEEDPYAASQDELEKQMVNEMKQQDPTLKHILVADLGGGTFDVCIVRRWVEWDEIHMLFTSGDERLGGDDFDRAIVDWVLKELKPELTKRRRWPVPAGARQQLLLQARKAKERLSSSDTADIVLDELKVTVTRDSFRVVCLHVLQRMLRPIREAAYGASLRLPFESLAIETMDTARKAKKRKMSEKDLQKKTQSLRAKHKKTDVEDREEIMVDEILLIGAATWTPAVREMLTLCTGVQPSSAVIDPETAVALGAVILASIMDNQMVDMQVHSNWRAAWTQYLLDRPELVEKLQAEKQQTTVLAGDAP</sequence>
<evidence type="ECO:0000256" key="3">
    <source>
        <dbReference type="RuleBase" id="RU003322"/>
    </source>
</evidence>
<dbReference type="Pfam" id="PF00012">
    <property type="entry name" value="HSP70"/>
    <property type="match status" value="3"/>
</dbReference>
<evidence type="ECO:0000256" key="2">
    <source>
        <dbReference type="ARBA" id="ARBA00022840"/>
    </source>
</evidence>
<keyword evidence="2 3" id="KW-0067">ATP-binding</keyword>
<evidence type="ECO:0000313" key="5">
    <source>
        <dbReference type="EMBL" id="CAE7567444.1"/>
    </source>
</evidence>
<dbReference type="Gene3D" id="3.30.420.40">
    <property type="match status" value="4"/>
</dbReference>
<dbReference type="GO" id="GO:0140662">
    <property type="term" value="F:ATP-dependent protein folding chaperone"/>
    <property type="evidence" value="ECO:0007669"/>
    <property type="project" value="InterPro"/>
</dbReference>
<keyword evidence="6" id="KW-1185">Reference proteome</keyword>
<feature type="non-terminal residue" evidence="5">
    <location>
        <position position="1"/>
    </location>
</feature>
<evidence type="ECO:0000256" key="1">
    <source>
        <dbReference type="ARBA" id="ARBA00022741"/>
    </source>
</evidence>
<dbReference type="AlphaFoldDB" id="A0A812UH43"/>
<dbReference type="EMBL" id="CAJNJA010026932">
    <property type="protein sequence ID" value="CAE7567444.1"/>
    <property type="molecule type" value="Genomic_DNA"/>
</dbReference>
<gene>
    <name evidence="5" type="primary">dnaK</name>
    <name evidence="5" type="ORF">SNEC2469_LOCUS16524</name>
</gene>
<feature type="region of interest" description="Disordered" evidence="4">
    <location>
        <begin position="402"/>
        <end position="425"/>
    </location>
</feature>
<comment type="caution">
    <text evidence="5">The sequence shown here is derived from an EMBL/GenBank/DDBJ whole genome shotgun (WGS) entry which is preliminary data.</text>
</comment>
<comment type="similarity">
    <text evidence="3">Belongs to the heat shock protein 70 family.</text>
</comment>
<evidence type="ECO:0000313" key="6">
    <source>
        <dbReference type="Proteomes" id="UP000601435"/>
    </source>
</evidence>